<evidence type="ECO:0000256" key="1">
    <source>
        <dbReference type="SAM" id="Phobius"/>
    </source>
</evidence>
<keyword evidence="1" id="KW-1133">Transmembrane helix</keyword>
<organism evidence="2">
    <name type="scientific">Chromera velia CCMP2878</name>
    <dbReference type="NCBI Taxonomy" id="1169474"/>
    <lineage>
        <taxon>Eukaryota</taxon>
        <taxon>Sar</taxon>
        <taxon>Alveolata</taxon>
        <taxon>Colpodellida</taxon>
        <taxon>Chromeraceae</taxon>
        <taxon>Chromera</taxon>
    </lineage>
</organism>
<keyword evidence="1" id="KW-0472">Membrane</keyword>
<accession>A0A0G4I210</accession>
<proteinExistence type="predicted"/>
<reference evidence="2" key="1">
    <citation type="submission" date="2014-11" db="EMBL/GenBank/DDBJ databases">
        <authorList>
            <person name="Otto D Thomas"/>
            <person name="Naeem Raeece"/>
        </authorList>
    </citation>
    <scope>NUCLEOTIDE SEQUENCE</scope>
</reference>
<dbReference type="EMBL" id="CDMZ01004770">
    <property type="protein sequence ID" value="CEM50847.1"/>
    <property type="molecule type" value="Genomic_DNA"/>
</dbReference>
<sequence length="125" mass="14754">MMSQKSGALAELLQSPDEHVIGSAAAASKQQAQSENFKQRAAERVRRCIVRFMDRLLSKPNLLFMKFHLRVKAMQWNFIKSMNTKYLHKLERRWKMYKDKLREDQFTRLILVSLLLVFIPGFLLP</sequence>
<feature type="transmembrane region" description="Helical" evidence="1">
    <location>
        <begin position="106"/>
        <end position="124"/>
    </location>
</feature>
<evidence type="ECO:0000313" key="2">
    <source>
        <dbReference type="EMBL" id="CEM50847.1"/>
    </source>
</evidence>
<gene>
    <name evidence="2" type="ORF">Cvel_10212</name>
</gene>
<dbReference type="AlphaFoldDB" id="A0A0G4I210"/>
<name>A0A0G4I210_9ALVE</name>
<protein>
    <submittedName>
        <fullName evidence="2">Uncharacterized protein</fullName>
    </submittedName>
</protein>
<keyword evidence="1" id="KW-0812">Transmembrane</keyword>
<dbReference type="VEuPathDB" id="CryptoDB:Cvel_10212"/>